<feature type="domain" description="Response regulatory" evidence="3">
    <location>
        <begin position="13"/>
        <end position="128"/>
    </location>
</feature>
<dbReference type="Gene3D" id="3.40.50.2300">
    <property type="match status" value="1"/>
</dbReference>
<proteinExistence type="predicted"/>
<protein>
    <submittedName>
        <fullName evidence="5">HDOD domain-containing protein</fullName>
    </submittedName>
</protein>
<evidence type="ECO:0000256" key="1">
    <source>
        <dbReference type="ARBA" id="ARBA00022553"/>
    </source>
</evidence>
<dbReference type="SUPFAM" id="SSF52172">
    <property type="entry name" value="CheY-like"/>
    <property type="match status" value="1"/>
</dbReference>
<gene>
    <name evidence="5" type="ORF">SAMN06264365_106271</name>
</gene>
<dbReference type="PROSITE" id="PS50110">
    <property type="entry name" value="RESPONSE_REGULATORY"/>
    <property type="match status" value="1"/>
</dbReference>
<reference evidence="5 6" key="1">
    <citation type="submission" date="2017-06" db="EMBL/GenBank/DDBJ databases">
        <authorList>
            <person name="Kim H.J."/>
            <person name="Triplett B.A."/>
        </authorList>
    </citation>
    <scope>NUCLEOTIDE SEQUENCE [LARGE SCALE GENOMIC DNA]</scope>
    <source>
        <strain evidence="5 6">DSM 43151</strain>
    </source>
</reference>
<feature type="modified residue" description="4-aspartylphosphate" evidence="2">
    <location>
        <position position="64"/>
    </location>
</feature>
<evidence type="ECO:0000313" key="5">
    <source>
        <dbReference type="EMBL" id="SNR86266.1"/>
    </source>
</evidence>
<evidence type="ECO:0000313" key="6">
    <source>
        <dbReference type="Proteomes" id="UP000198415"/>
    </source>
</evidence>
<organism evidence="5 6">
    <name type="scientific">Actinoplanes regularis</name>
    <dbReference type="NCBI Taxonomy" id="52697"/>
    <lineage>
        <taxon>Bacteria</taxon>
        <taxon>Bacillati</taxon>
        <taxon>Actinomycetota</taxon>
        <taxon>Actinomycetes</taxon>
        <taxon>Micromonosporales</taxon>
        <taxon>Micromonosporaceae</taxon>
        <taxon>Actinoplanes</taxon>
    </lineage>
</organism>
<dbReference type="SMART" id="SM00448">
    <property type="entry name" value="REC"/>
    <property type="match status" value="1"/>
</dbReference>
<dbReference type="Proteomes" id="UP000198415">
    <property type="component" value="Unassembled WGS sequence"/>
</dbReference>
<dbReference type="InterPro" id="IPR011006">
    <property type="entry name" value="CheY-like_superfamily"/>
</dbReference>
<evidence type="ECO:0000259" key="3">
    <source>
        <dbReference type="PROSITE" id="PS50110"/>
    </source>
</evidence>
<dbReference type="Pfam" id="PF08668">
    <property type="entry name" value="HDOD"/>
    <property type="match status" value="1"/>
</dbReference>
<dbReference type="OrthoDB" id="9803649at2"/>
<dbReference type="PANTHER" id="PTHR44591:SF19">
    <property type="entry name" value="TWO-COMPONENT RESPONSE REGULATOR-RELATED"/>
    <property type="match status" value="1"/>
</dbReference>
<dbReference type="AlphaFoldDB" id="A0A238ZS57"/>
<dbReference type="InterPro" id="IPR001789">
    <property type="entry name" value="Sig_transdc_resp-reg_receiver"/>
</dbReference>
<dbReference type="SUPFAM" id="SSF109604">
    <property type="entry name" value="HD-domain/PDEase-like"/>
    <property type="match status" value="1"/>
</dbReference>
<dbReference type="CDD" id="cd17569">
    <property type="entry name" value="REC_HupR-like"/>
    <property type="match status" value="1"/>
</dbReference>
<dbReference type="InterPro" id="IPR013976">
    <property type="entry name" value="HDOD"/>
</dbReference>
<dbReference type="RefSeq" id="WP_089294465.1">
    <property type="nucleotide sequence ID" value="NZ_BOMU01000088.1"/>
</dbReference>
<dbReference type="PANTHER" id="PTHR44591">
    <property type="entry name" value="STRESS RESPONSE REGULATOR PROTEIN 1"/>
    <property type="match status" value="1"/>
</dbReference>
<sequence length="398" mass="42501">MSGFATGSTSKPRVLFVDDESRILDGLRRSLRVKRNEWEMAFAVEGAEALEMLARDPYDVVVSDMRMPRMNGAELLTNISREHPHIARVVLSGHVEPDTAIQVAVAGHRFLTKPAEVTSLIAVIEQMLFRTSSAHQDAARRLAGGVRAIPTLPEHTERIAALLAPDASLTGAVQTVMHDVGLTAKLLQLSTSTFFGARPRNSSIESIVHAMGLPTVQAVAGAGHELRSTEPWDPEIEQHLRVAWRHAMATASLAGSMASPANRPYAQAAALMQDVGQLICLAEIGADQRAGLDLAAGSRDGVPFRDVGVELLHLWGLPAPVISAVAQRDRPHTPDPSGLGVAGAVRVAHLLIRQTRPGGPETDAHAAELTALLSHPQLAAQNLDWRESAASAAREAGL</sequence>
<dbReference type="PROSITE" id="PS51833">
    <property type="entry name" value="HDOD"/>
    <property type="match status" value="1"/>
</dbReference>
<dbReference type="EMBL" id="FZNR01000006">
    <property type="protein sequence ID" value="SNR86266.1"/>
    <property type="molecule type" value="Genomic_DNA"/>
</dbReference>
<feature type="domain" description="HDOD" evidence="4">
    <location>
        <begin position="149"/>
        <end position="331"/>
    </location>
</feature>
<keyword evidence="6" id="KW-1185">Reference proteome</keyword>
<dbReference type="GO" id="GO:0000160">
    <property type="term" value="P:phosphorelay signal transduction system"/>
    <property type="evidence" value="ECO:0007669"/>
    <property type="project" value="InterPro"/>
</dbReference>
<keyword evidence="1 2" id="KW-0597">Phosphoprotein</keyword>
<dbReference type="Gene3D" id="1.10.3210.10">
    <property type="entry name" value="Hypothetical protein af1432"/>
    <property type="match status" value="1"/>
</dbReference>
<dbReference type="InterPro" id="IPR050595">
    <property type="entry name" value="Bact_response_regulator"/>
</dbReference>
<name>A0A238ZS57_9ACTN</name>
<evidence type="ECO:0000259" key="4">
    <source>
        <dbReference type="PROSITE" id="PS51833"/>
    </source>
</evidence>
<evidence type="ECO:0000256" key="2">
    <source>
        <dbReference type="PROSITE-ProRule" id="PRU00169"/>
    </source>
</evidence>
<accession>A0A238ZS57</accession>
<dbReference type="Pfam" id="PF00072">
    <property type="entry name" value="Response_reg"/>
    <property type="match status" value="1"/>
</dbReference>